<accession>A0A1H8XE99</accession>
<dbReference type="SUPFAM" id="SSF52317">
    <property type="entry name" value="Class I glutamine amidotransferase-like"/>
    <property type="match status" value="1"/>
</dbReference>
<dbReference type="Proteomes" id="UP000198582">
    <property type="component" value="Unassembled WGS sequence"/>
</dbReference>
<proteinExistence type="predicted"/>
<gene>
    <name evidence="2" type="ORF">SAMN04489732_107124</name>
</gene>
<dbReference type="AlphaFoldDB" id="A0A1H8XE99"/>
<evidence type="ECO:0000259" key="1">
    <source>
        <dbReference type="Pfam" id="PF09825"/>
    </source>
</evidence>
<name>A0A1H8XE99_9PSEU</name>
<dbReference type="Gene3D" id="3.40.50.880">
    <property type="match status" value="1"/>
</dbReference>
<reference evidence="2 3" key="1">
    <citation type="submission" date="2016-10" db="EMBL/GenBank/DDBJ databases">
        <authorList>
            <person name="de Groot N.N."/>
        </authorList>
    </citation>
    <scope>NUCLEOTIDE SEQUENCE [LARGE SCALE GENOMIC DNA]</scope>
    <source>
        <strain evidence="2 3">DSM 44993</strain>
    </source>
</reference>
<organism evidence="2 3">
    <name type="scientific">Amycolatopsis saalfeldensis</name>
    <dbReference type="NCBI Taxonomy" id="394193"/>
    <lineage>
        <taxon>Bacteria</taxon>
        <taxon>Bacillati</taxon>
        <taxon>Actinomycetota</taxon>
        <taxon>Actinomycetes</taxon>
        <taxon>Pseudonocardiales</taxon>
        <taxon>Pseudonocardiaceae</taxon>
        <taxon>Amycolatopsis</taxon>
    </lineage>
</organism>
<dbReference type="OrthoDB" id="20888at2"/>
<keyword evidence="2" id="KW-0436">Ligase</keyword>
<evidence type="ECO:0000313" key="3">
    <source>
        <dbReference type="Proteomes" id="UP000198582"/>
    </source>
</evidence>
<feature type="domain" description="Biotin-protein ligase N-terminal" evidence="1">
    <location>
        <begin position="36"/>
        <end position="128"/>
    </location>
</feature>
<dbReference type="RefSeq" id="WP_091618209.1">
    <property type="nucleotide sequence ID" value="NZ_FOEF01000007.1"/>
</dbReference>
<sequence>MDRRRFLLGAGILTGAAGLTAVGITVFEPDSRPLALVYRGPASTEGCPEAVAALLGSQYRVAYTGPDEEYPLTAESLAKAALYAQPGGGSLDPAWRKMRDHADDIRAYVRGGGNYLGFCLGGYLAGATPGFGLLPGDTDQYVGSQGAHLRSTGDTVLTVTWRGVRQELYFQDGPVFKLNAGAPAAILATYPTGAVAAAVTPYGKGKVGVVGPHPEADQTWFRDAHLDSTGALHPELGHDLIATTVAR</sequence>
<dbReference type="InterPro" id="IPR029062">
    <property type="entry name" value="Class_I_gatase-like"/>
</dbReference>
<dbReference type="Pfam" id="PF09825">
    <property type="entry name" value="BPL_N"/>
    <property type="match status" value="1"/>
</dbReference>
<dbReference type="EMBL" id="FOEF01000007">
    <property type="protein sequence ID" value="SEP38169.1"/>
    <property type="molecule type" value="Genomic_DNA"/>
</dbReference>
<dbReference type="GO" id="GO:0016874">
    <property type="term" value="F:ligase activity"/>
    <property type="evidence" value="ECO:0007669"/>
    <property type="project" value="UniProtKB-KW"/>
</dbReference>
<keyword evidence="3" id="KW-1185">Reference proteome</keyword>
<evidence type="ECO:0000313" key="2">
    <source>
        <dbReference type="EMBL" id="SEP38169.1"/>
    </source>
</evidence>
<dbReference type="InterPro" id="IPR019197">
    <property type="entry name" value="Biotin-prot_ligase_N"/>
</dbReference>
<protein>
    <submittedName>
        <fullName evidence="2">Biotin-protein ligase, N terminal</fullName>
    </submittedName>
</protein>
<dbReference type="STRING" id="394193.SAMN04489732_107124"/>